<organism evidence="2 3">
    <name type="scientific">Caerostris extrusa</name>
    <name type="common">Bark spider</name>
    <name type="synonym">Caerostris bankana</name>
    <dbReference type="NCBI Taxonomy" id="172846"/>
    <lineage>
        <taxon>Eukaryota</taxon>
        <taxon>Metazoa</taxon>
        <taxon>Ecdysozoa</taxon>
        <taxon>Arthropoda</taxon>
        <taxon>Chelicerata</taxon>
        <taxon>Arachnida</taxon>
        <taxon>Araneae</taxon>
        <taxon>Araneomorphae</taxon>
        <taxon>Entelegynae</taxon>
        <taxon>Araneoidea</taxon>
        <taxon>Araneidae</taxon>
        <taxon>Caerostris</taxon>
    </lineage>
</organism>
<proteinExistence type="predicted"/>
<feature type="compositionally biased region" description="Polar residues" evidence="1">
    <location>
        <begin position="521"/>
        <end position="554"/>
    </location>
</feature>
<sequence>MKSARPRVLLSNAFKQEAPHVTFAIQNSTVDGDLTEALVQIGSSLFDFLSNMAAKDSQVNVVAFSDSKDSSKPMDLDLKDSIKLFADLQYYIKPINNINSVCISCGLQKALNATKEKSFRPIIVMIAWKSVLAVEQTSALVESIRNYPKNVRLHLILVEDTEAEVVPTDMIEAITSLGGLIYSLPKRLDAMASKLQIILADVVKNPSELHDRIVVYSDCTKNTNCTSAWRQSTSLAGTFKCGELIEFKKETVPAKTWNYPFSYLGNPNPQYCSSVSMLLLPSKSKNSFTVKGWLSDYVINIPQNIYSSFMSEIIDSAERKFKVKAHISGPGFKSPVVIDLLDNGNGDPDVKAGDGIYSRYFTSLSQKGSYSVSVSAELQTAEDGNFFVEGNAEQILNPKQKKIIGIFYVNEPLPEIDILPPNRIADLTVVSINHEDRTAILQWTAPGDNYDSGTATAYEIKYSHHPGSLSNLYFNEEGNFLLKPDNALNPNASGSTEQLEIAFPIFLIKKITTKPTSSTKVTNVGSTDNPTTSEINTDVTDNATTEEIPQTSGR</sequence>
<evidence type="ECO:0000256" key="1">
    <source>
        <dbReference type="SAM" id="MobiDB-lite"/>
    </source>
</evidence>
<dbReference type="AlphaFoldDB" id="A0AAV4PY00"/>
<gene>
    <name evidence="2" type="primary">CLCA1</name>
    <name evidence="2" type="ORF">CEXT_663511</name>
</gene>
<dbReference type="EMBL" id="BPLR01005432">
    <property type="protein sequence ID" value="GIY02293.1"/>
    <property type="molecule type" value="Genomic_DNA"/>
</dbReference>
<dbReference type="NCBIfam" id="NF041940">
    <property type="entry name" value="choice_anch_X"/>
    <property type="match status" value="1"/>
</dbReference>
<reference evidence="2 3" key="1">
    <citation type="submission" date="2021-06" db="EMBL/GenBank/DDBJ databases">
        <title>Caerostris extrusa draft genome.</title>
        <authorList>
            <person name="Kono N."/>
            <person name="Arakawa K."/>
        </authorList>
    </citation>
    <scope>NUCLEOTIDE SEQUENCE [LARGE SCALE GENOMIC DNA]</scope>
</reference>
<comment type="caution">
    <text evidence="2">The sequence shown here is derived from an EMBL/GenBank/DDBJ whole genome shotgun (WGS) entry which is preliminary data.</text>
</comment>
<keyword evidence="3" id="KW-1185">Reference proteome</keyword>
<feature type="region of interest" description="Disordered" evidence="1">
    <location>
        <begin position="517"/>
        <end position="554"/>
    </location>
</feature>
<name>A0AAV4PY00_CAEEX</name>
<evidence type="ECO:0000313" key="2">
    <source>
        <dbReference type="EMBL" id="GIY02293.1"/>
    </source>
</evidence>
<evidence type="ECO:0000313" key="3">
    <source>
        <dbReference type="Proteomes" id="UP001054945"/>
    </source>
</evidence>
<accession>A0AAV4PY00</accession>
<dbReference type="Proteomes" id="UP001054945">
    <property type="component" value="Unassembled WGS sequence"/>
</dbReference>
<protein>
    <submittedName>
        <fullName evidence="2">Calcium-activated chloride channel regulator 1</fullName>
    </submittedName>
</protein>